<feature type="domain" description="AAA+ ATPase" evidence="1">
    <location>
        <begin position="43"/>
        <end position="170"/>
    </location>
</feature>
<dbReference type="Proteomes" id="UP000070076">
    <property type="component" value="Unassembled WGS sequence"/>
</dbReference>
<sequence length="423" mass="50179">MEREEIIEEMYSQNPWWRSEPVKLPDKAVERNLMPQILEDLKSERVTTIVGLRRVGKTTLLKLIIEELSKELERERICYFSFDLAEQIQPREIVKIYSEEIIRKTLPELEERVYFFFDEIQKVKDWGNQVKSIQDKGYNIKFVATGSSSINITKGIGESLAGRTLVRRLRPFSFPEFLMYRNVDFERGELEEPIYPDNSEKLRILFNEYMEAGGLPELYEEMSLELLKQILDLVFFRDIVNLFPVKRTDVLKGIFRILVENTAQKVNYTKFARDLDTQYRTVKEYLQYLEDSFLIQRSHPYEGRRLKRYRKNPKIYVADHAYTNLWKCEEGLKAETIAFNHLKRIEKPFHLKDPEIDIVLPENKCAIEVKYKPEVRKSDAKPLTKLSNDFKLFLVTKENYGTWNINGRDVQLIPLWLLCTSTS</sequence>
<proteinExistence type="predicted"/>
<gene>
    <name evidence="2" type="ORF">AKJ48_03675</name>
</gene>
<dbReference type="InterPro" id="IPR041682">
    <property type="entry name" value="AAA_14"/>
</dbReference>
<dbReference type="PANTHER" id="PTHR33295">
    <property type="entry name" value="ATPASE"/>
    <property type="match status" value="1"/>
</dbReference>
<dbReference type="PANTHER" id="PTHR33295:SF18">
    <property type="entry name" value="AAA+ ATPASE DOMAIN-CONTAINING PROTEIN"/>
    <property type="match status" value="1"/>
</dbReference>
<dbReference type="InterPro" id="IPR025420">
    <property type="entry name" value="DUF4143"/>
</dbReference>
<organism evidence="2 3">
    <name type="scientific">candidate division MSBL1 archaeon SCGC-AAA261O19</name>
    <dbReference type="NCBI Taxonomy" id="1698277"/>
    <lineage>
        <taxon>Archaea</taxon>
        <taxon>Methanobacteriati</taxon>
        <taxon>Methanobacteriota</taxon>
        <taxon>candidate division MSBL1</taxon>
    </lineage>
</organism>
<evidence type="ECO:0000313" key="3">
    <source>
        <dbReference type="Proteomes" id="UP000070076"/>
    </source>
</evidence>
<keyword evidence="3" id="KW-1185">Reference proteome</keyword>
<accession>A0A133VBA3</accession>
<dbReference type="AlphaFoldDB" id="A0A133VBA3"/>
<dbReference type="InterPro" id="IPR003593">
    <property type="entry name" value="AAA+_ATPase"/>
</dbReference>
<dbReference type="Pfam" id="PF13635">
    <property type="entry name" value="DUF4143"/>
    <property type="match status" value="1"/>
</dbReference>
<dbReference type="Gene3D" id="3.40.50.300">
    <property type="entry name" value="P-loop containing nucleotide triphosphate hydrolases"/>
    <property type="match status" value="1"/>
</dbReference>
<reference evidence="2 3" key="1">
    <citation type="journal article" date="2016" name="Sci. Rep.">
        <title>Metabolic traits of an uncultured archaeal lineage -MSBL1- from brine pools of the Red Sea.</title>
        <authorList>
            <person name="Mwirichia R."/>
            <person name="Alam I."/>
            <person name="Rashid M."/>
            <person name="Vinu M."/>
            <person name="Ba-Alawi W."/>
            <person name="Anthony Kamau A."/>
            <person name="Kamanda Ngugi D."/>
            <person name="Goker M."/>
            <person name="Klenk H.P."/>
            <person name="Bajic V."/>
            <person name="Stingl U."/>
        </authorList>
    </citation>
    <scope>NUCLEOTIDE SEQUENCE [LARGE SCALE GENOMIC DNA]</scope>
    <source>
        <strain evidence="2">SCGC-AAA261O19</strain>
    </source>
</reference>
<evidence type="ECO:0000313" key="2">
    <source>
        <dbReference type="EMBL" id="KXB03732.1"/>
    </source>
</evidence>
<dbReference type="Pfam" id="PF13173">
    <property type="entry name" value="AAA_14"/>
    <property type="match status" value="1"/>
</dbReference>
<evidence type="ECO:0000259" key="1">
    <source>
        <dbReference type="SMART" id="SM00382"/>
    </source>
</evidence>
<name>A0A133VBA3_9EURY</name>
<protein>
    <recommendedName>
        <fullName evidence="1">AAA+ ATPase domain-containing protein</fullName>
    </recommendedName>
</protein>
<dbReference type="EMBL" id="LHYB01000060">
    <property type="protein sequence ID" value="KXB03732.1"/>
    <property type="molecule type" value="Genomic_DNA"/>
</dbReference>
<dbReference type="SMART" id="SM00382">
    <property type="entry name" value="AAA"/>
    <property type="match status" value="1"/>
</dbReference>
<dbReference type="SUPFAM" id="SSF52540">
    <property type="entry name" value="P-loop containing nucleoside triphosphate hydrolases"/>
    <property type="match status" value="1"/>
</dbReference>
<comment type="caution">
    <text evidence="2">The sequence shown here is derived from an EMBL/GenBank/DDBJ whole genome shotgun (WGS) entry which is preliminary data.</text>
</comment>
<dbReference type="InterPro" id="IPR027417">
    <property type="entry name" value="P-loop_NTPase"/>
</dbReference>